<feature type="domain" description="Tectonic-1-3" evidence="8">
    <location>
        <begin position="400"/>
        <end position="540"/>
    </location>
</feature>
<evidence type="ECO:0000256" key="6">
    <source>
        <dbReference type="SAM" id="MobiDB-lite"/>
    </source>
</evidence>
<evidence type="ECO:0000256" key="2">
    <source>
        <dbReference type="ARBA" id="ARBA00011495"/>
    </source>
</evidence>
<dbReference type="Pfam" id="PF25752">
    <property type="entry name" value="DUF1619_N"/>
    <property type="match status" value="1"/>
</dbReference>
<proteinExistence type="inferred from homology"/>
<keyword evidence="4" id="KW-0970">Cilium biogenesis/degradation</keyword>
<dbReference type="InterPro" id="IPR040354">
    <property type="entry name" value="TCTN1-3"/>
</dbReference>
<dbReference type="PANTHER" id="PTHR14611">
    <property type="entry name" value="TECTONIC FAMILY MEMBER"/>
    <property type="match status" value="1"/>
</dbReference>
<dbReference type="Pfam" id="PF07773">
    <property type="entry name" value="TCTN_DUF1619"/>
    <property type="match status" value="2"/>
</dbReference>
<dbReference type="GO" id="GO:0007224">
    <property type="term" value="P:smoothened signaling pathway"/>
    <property type="evidence" value="ECO:0007669"/>
    <property type="project" value="TreeGrafter"/>
</dbReference>
<evidence type="ECO:0000256" key="7">
    <source>
        <dbReference type="SAM" id="SignalP"/>
    </source>
</evidence>
<dbReference type="Ensembl" id="ENSOMET00000028684.1">
    <property type="protein sequence ID" value="ENSOMEP00000019436.1"/>
    <property type="gene ID" value="ENSOMEG00000021266.1"/>
</dbReference>
<organism evidence="10 11">
    <name type="scientific">Oryzias melastigma</name>
    <name type="common">Marine medaka</name>
    <dbReference type="NCBI Taxonomy" id="30732"/>
    <lineage>
        <taxon>Eukaryota</taxon>
        <taxon>Metazoa</taxon>
        <taxon>Chordata</taxon>
        <taxon>Craniata</taxon>
        <taxon>Vertebrata</taxon>
        <taxon>Euteleostomi</taxon>
        <taxon>Actinopterygii</taxon>
        <taxon>Neopterygii</taxon>
        <taxon>Teleostei</taxon>
        <taxon>Neoteleostei</taxon>
        <taxon>Acanthomorphata</taxon>
        <taxon>Ovalentaria</taxon>
        <taxon>Atherinomorphae</taxon>
        <taxon>Beloniformes</taxon>
        <taxon>Adrianichthyidae</taxon>
        <taxon>Oryziinae</taxon>
        <taxon>Oryzias</taxon>
    </lineage>
</organism>
<evidence type="ECO:0000256" key="1">
    <source>
        <dbReference type="ARBA" id="ARBA00007633"/>
    </source>
</evidence>
<dbReference type="PANTHER" id="PTHR14611:SF4">
    <property type="entry name" value="TECTONIC-3"/>
    <property type="match status" value="1"/>
</dbReference>
<sequence>MNLSLFPIFAVLCARLLHAATELGLTSAVSNTPANVEPLNTGTPAPAGTTESVTAGLTEGVSRYPTPDSTVTSTISVSESASVFTEAPTATTVQTTTPPSQGCLCDLTTDFCDIGCCCDTTDCGVANLSSVFRGCPQAVIPGVCIEKWLMFKANVDSRLVTVTDSLFCVQNDNVPPKSLPAVTERPVLGDSFHFSAPGQTFIKHERDFYRVDDVIQTYFLNSSVRSVLRQPSAGTAVALCINRNPAKFLRSASSSCSRLVTPDSCSTDPNLSSRSYFSDLNLIKIPVAESVVPMPEILIPVVPQADWPAPTKQNNSCTNVVRKVTFVIGYTGSGEIEYASVSVDVVDVGLDQLFLQTHSVHFQLATPSPTSGRTKPAVGLKVGSTVNGRFNGVVQSVTSLGLSTDGECSSDLSGRMPVLFTHNTISGCKFISPANNCSQLRSQMYQILQGSAAPDVIAMNSGSQPDWTRVVVQECPASSEESCELGCILPNSLSIQVLWARQGLLDLPQNYILGAKYMFQCQTVKCPVSSLTLTTKVTFTETTVYPEAPRGLPQPHWKFPFDFFGRGSAELDGHFVSGGSSSWKEVKSLILLTVMLLTGLGFYSRLLTSGPCSWSRSHGCRGASPCSCWWTE</sequence>
<feature type="signal peptide" evidence="7">
    <location>
        <begin position="1"/>
        <end position="19"/>
    </location>
</feature>
<reference evidence="10" key="1">
    <citation type="submission" date="2025-08" db="UniProtKB">
        <authorList>
            <consortium name="Ensembl"/>
        </authorList>
    </citation>
    <scope>IDENTIFICATION</scope>
</reference>
<keyword evidence="11" id="KW-1185">Reference proteome</keyword>
<dbReference type="GO" id="GO:0060271">
    <property type="term" value="P:cilium assembly"/>
    <property type="evidence" value="ECO:0007669"/>
    <property type="project" value="TreeGrafter"/>
</dbReference>
<evidence type="ECO:0000259" key="9">
    <source>
        <dbReference type="Pfam" id="PF25752"/>
    </source>
</evidence>
<comment type="similarity">
    <text evidence="1">Belongs to the tectonic family.</text>
</comment>
<dbReference type="AlphaFoldDB" id="A0A3B3CPD3"/>
<dbReference type="STRING" id="30732.ENSOMEP00000019436"/>
<accession>A0A3B3CPD3</accession>
<dbReference type="InterPro" id="IPR057724">
    <property type="entry name" value="TCTN1-3_N"/>
</dbReference>
<feature type="domain" description="Tectonic-1-3" evidence="8">
    <location>
        <begin position="208"/>
        <end position="361"/>
    </location>
</feature>
<evidence type="ECO:0000259" key="8">
    <source>
        <dbReference type="Pfam" id="PF07773"/>
    </source>
</evidence>
<evidence type="ECO:0000313" key="11">
    <source>
        <dbReference type="Proteomes" id="UP000261560"/>
    </source>
</evidence>
<evidence type="ECO:0000313" key="10">
    <source>
        <dbReference type="Ensembl" id="ENSOMEP00000019436.1"/>
    </source>
</evidence>
<evidence type="ECO:0000256" key="4">
    <source>
        <dbReference type="ARBA" id="ARBA00022794"/>
    </source>
</evidence>
<feature type="chain" id="PRO_5017274471" evidence="7">
    <location>
        <begin position="20"/>
        <end position="632"/>
    </location>
</feature>
<dbReference type="Proteomes" id="UP000261560">
    <property type="component" value="Unplaced"/>
</dbReference>
<keyword evidence="3 7" id="KW-0732">Signal</keyword>
<reference evidence="10" key="2">
    <citation type="submission" date="2025-09" db="UniProtKB">
        <authorList>
            <consortium name="Ensembl"/>
        </authorList>
    </citation>
    <scope>IDENTIFICATION</scope>
</reference>
<dbReference type="GeneTree" id="ENSGT00570000079101"/>
<protein>
    <submittedName>
        <fullName evidence="10">Tectonic family member 3</fullName>
    </submittedName>
</protein>
<name>A0A3B3CPD3_ORYME</name>
<comment type="subunit">
    <text evidence="2">Part of the tectonic-like complex (also named B9 complex).</text>
</comment>
<dbReference type="InterPro" id="IPR011677">
    <property type="entry name" value="TCTN1-3_dom"/>
</dbReference>
<feature type="region of interest" description="Disordered" evidence="6">
    <location>
        <begin position="31"/>
        <end position="51"/>
    </location>
</feature>
<keyword evidence="5" id="KW-0325">Glycoprotein</keyword>
<evidence type="ECO:0000256" key="5">
    <source>
        <dbReference type="ARBA" id="ARBA00023180"/>
    </source>
</evidence>
<feature type="domain" description="Tectonic-1-3 N-terminal" evidence="9">
    <location>
        <begin position="85"/>
        <end position="174"/>
    </location>
</feature>
<evidence type="ECO:0000256" key="3">
    <source>
        <dbReference type="ARBA" id="ARBA00022729"/>
    </source>
</evidence>
<dbReference type="PaxDb" id="30732-ENSOMEP00000019436"/>